<gene>
    <name evidence="5" type="ORF">BN59_01647</name>
</gene>
<proteinExistence type="inferred from homology"/>
<dbReference type="PANTHER" id="PTHR35527:SF2">
    <property type="entry name" value="HYDROLASE"/>
    <property type="match status" value="1"/>
</dbReference>
<keyword evidence="3" id="KW-0732">Signal</keyword>
<evidence type="ECO:0000313" key="6">
    <source>
        <dbReference type="Proteomes" id="UP000044071"/>
    </source>
</evidence>
<dbReference type="RefSeq" id="WP_043873912.1">
    <property type="nucleotide sequence ID" value="NZ_CCVW01000002.1"/>
</dbReference>
<dbReference type="GO" id="GO:0016787">
    <property type="term" value="F:hydrolase activity"/>
    <property type="evidence" value="ECO:0007669"/>
    <property type="project" value="UniProtKB-KW"/>
</dbReference>
<feature type="domain" description="Choloylglycine hydrolase/NAAA C-terminal" evidence="4">
    <location>
        <begin position="25"/>
        <end position="323"/>
    </location>
</feature>
<evidence type="ECO:0000256" key="1">
    <source>
        <dbReference type="ARBA" id="ARBA00006625"/>
    </source>
</evidence>
<dbReference type="eggNOG" id="COG3049">
    <property type="taxonomic scope" value="Bacteria"/>
</dbReference>
<dbReference type="InterPro" id="IPR052193">
    <property type="entry name" value="Peptidase_C59"/>
</dbReference>
<dbReference type="Gene3D" id="3.60.60.10">
    <property type="entry name" value="Penicillin V Acylase, Chain A"/>
    <property type="match status" value="1"/>
</dbReference>
<feature type="chain" id="PRO_5009744141" evidence="3">
    <location>
        <begin position="25"/>
        <end position="356"/>
    </location>
</feature>
<feature type="signal peptide" evidence="3">
    <location>
        <begin position="1"/>
        <end position="24"/>
    </location>
</feature>
<dbReference type="CDD" id="cd01902">
    <property type="entry name" value="Ntn_CGH"/>
    <property type="match status" value="1"/>
</dbReference>
<evidence type="ECO:0000256" key="2">
    <source>
        <dbReference type="ARBA" id="ARBA00022801"/>
    </source>
</evidence>
<evidence type="ECO:0000256" key="3">
    <source>
        <dbReference type="SAM" id="SignalP"/>
    </source>
</evidence>
<dbReference type="InterPro" id="IPR029055">
    <property type="entry name" value="Ntn_hydrolases_N"/>
</dbReference>
<dbReference type="InterPro" id="IPR029132">
    <property type="entry name" value="CBAH/NAAA_C"/>
</dbReference>
<dbReference type="STRING" id="1034943.BN59_01647"/>
<sequence>MKNIYKLCYTTLLACSTLLSPADACTRALYHGADNTIITGRSMDWNDFNIPNLWVFPRGIQHSGQPGGKPMSWAAKYGSVVTSMYDLASVDGMNEKGLVMNLLYLAESDYGAASADIPSVSISLWGQYALDNFATVDEAVKAFQTNPVHVQPFNLPNNRPATAHLSLSDNTGDSAIFEFIDGKLVVHHGKQYTVMTNSPIYSQQLALNDYWKTVGGTAFLPGTDRAADRFVRTQFYIDTIPKQADQTLLKGIPNQKFEYQAVLSVLSVIRAVSIPMGITTPNQPNIATTLWRTVADQKNMVYYYDSATTPNAFWVSFDKLNFKEGSPVLKLALDKGQVYSGEANAELKPAESFKFR</sequence>
<keyword evidence="2" id="KW-0378">Hydrolase</keyword>
<dbReference type="Proteomes" id="UP000044071">
    <property type="component" value="Unassembled WGS sequence"/>
</dbReference>
<protein>
    <submittedName>
        <fullName evidence="5">Penicillin V acylase</fullName>
    </submittedName>
</protein>
<dbReference type="Pfam" id="PF02275">
    <property type="entry name" value="CBAH"/>
    <property type="match status" value="1"/>
</dbReference>
<keyword evidence="6" id="KW-1185">Reference proteome</keyword>
<accession>A0A078KZX6</accession>
<comment type="similarity">
    <text evidence="1">Belongs to the peptidase C59 family.</text>
</comment>
<dbReference type="OrthoDB" id="1265391at2"/>
<reference evidence="5 6" key="1">
    <citation type="submission" date="2014-06" db="EMBL/GenBank/DDBJ databases">
        <authorList>
            <person name="Urmite Genomes Urmite Genomes"/>
        </authorList>
    </citation>
    <scope>NUCLEOTIDE SEQUENCE [LARGE SCALE GENOMIC DNA]</scope>
</reference>
<name>A0A078KZX6_9GAMM</name>
<dbReference type="EMBL" id="CCSB01000002">
    <property type="protein sequence ID" value="CDZ77364.1"/>
    <property type="molecule type" value="Genomic_DNA"/>
</dbReference>
<evidence type="ECO:0000313" key="5">
    <source>
        <dbReference type="EMBL" id="CDZ77364.1"/>
    </source>
</evidence>
<dbReference type="AlphaFoldDB" id="A0A078KZX6"/>
<dbReference type="PANTHER" id="PTHR35527">
    <property type="entry name" value="CHOLOYLGLYCINE HYDROLASE"/>
    <property type="match status" value="1"/>
</dbReference>
<dbReference type="SUPFAM" id="SSF56235">
    <property type="entry name" value="N-terminal nucleophile aminohydrolases (Ntn hydrolases)"/>
    <property type="match status" value="1"/>
</dbReference>
<organism evidence="5 6">
    <name type="scientific">Legionella massiliensis</name>
    <dbReference type="NCBI Taxonomy" id="1034943"/>
    <lineage>
        <taxon>Bacteria</taxon>
        <taxon>Pseudomonadati</taxon>
        <taxon>Pseudomonadota</taxon>
        <taxon>Gammaproteobacteria</taxon>
        <taxon>Legionellales</taxon>
        <taxon>Legionellaceae</taxon>
        <taxon>Legionella</taxon>
    </lineage>
</organism>
<evidence type="ECO:0000259" key="4">
    <source>
        <dbReference type="Pfam" id="PF02275"/>
    </source>
</evidence>